<dbReference type="RefSeq" id="XP_075074790.1">
    <property type="nucleotide sequence ID" value="XM_075218689.1"/>
</dbReference>
<gene>
    <name evidence="2" type="primary">LOC142162345</name>
</gene>
<dbReference type="Proteomes" id="UP000790787">
    <property type="component" value="Chromosome 7"/>
</dbReference>
<organism evidence="1 2">
    <name type="scientific">Nicotiana tabacum</name>
    <name type="common">Common tobacco</name>
    <dbReference type="NCBI Taxonomy" id="4097"/>
    <lineage>
        <taxon>Eukaryota</taxon>
        <taxon>Viridiplantae</taxon>
        <taxon>Streptophyta</taxon>
        <taxon>Embryophyta</taxon>
        <taxon>Tracheophyta</taxon>
        <taxon>Spermatophyta</taxon>
        <taxon>Magnoliopsida</taxon>
        <taxon>eudicotyledons</taxon>
        <taxon>Gunneridae</taxon>
        <taxon>Pentapetalae</taxon>
        <taxon>asterids</taxon>
        <taxon>lamiids</taxon>
        <taxon>Solanales</taxon>
        <taxon>Solanaceae</taxon>
        <taxon>Nicotianoideae</taxon>
        <taxon>Nicotianeae</taxon>
        <taxon>Nicotiana</taxon>
    </lineage>
</organism>
<name>A0AC58RPY7_TOBAC</name>
<protein>
    <submittedName>
        <fullName evidence="2">Secreted RxLR effector protein 161-like</fullName>
    </submittedName>
</protein>
<keyword evidence="1" id="KW-1185">Reference proteome</keyword>
<evidence type="ECO:0000313" key="1">
    <source>
        <dbReference type="Proteomes" id="UP000790787"/>
    </source>
</evidence>
<reference evidence="1" key="1">
    <citation type="journal article" date="2014" name="Nat. Commun.">
        <title>The tobacco genome sequence and its comparison with those of tomato and potato.</title>
        <authorList>
            <person name="Sierro N."/>
            <person name="Battey J.N."/>
            <person name="Ouadi S."/>
            <person name="Bakaher N."/>
            <person name="Bovet L."/>
            <person name="Willig A."/>
            <person name="Goepfert S."/>
            <person name="Peitsch M.C."/>
            <person name="Ivanov N.V."/>
        </authorList>
    </citation>
    <scope>NUCLEOTIDE SEQUENCE [LARGE SCALE GENOMIC DNA]</scope>
</reference>
<reference evidence="2" key="2">
    <citation type="submission" date="2025-08" db="UniProtKB">
        <authorList>
            <consortium name="RefSeq"/>
        </authorList>
    </citation>
    <scope>IDENTIFICATION</scope>
    <source>
        <tissue evidence="2">Leaf</tissue>
    </source>
</reference>
<proteinExistence type="predicted"/>
<sequence length="157" mass="17650">MQDCKPINTPISRGEALSRRMCPQNPQEKEQMRKIPYANAIGCLMYVMMCTRPDICCVIGLVSRYQSDPGQQHWKAVKRILRYLKGTIDYSLCYQGTDLQLKSYTDADWGGDLDERKSTSGYTFLLNNGAVSWSSKKQSCIALSTMEAEFVALSAAV</sequence>
<evidence type="ECO:0000313" key="2">
    <source>
        <dbReference type="RefSeq" id="XP_075074790.1"/>
    </source>
</evidence>
<accession>A0AC58RPY7</accession>